<organism evidence="1 2">
    <name type="scientific">Jiangella alkaliphila</name>
    <dbReference type="NCBI Taxonomy" id="419479"/>
    <lineage>
        <taxon>Bacteria</taxon>
        <taxon>Bacillati</taxon>
        <taxon>Actinomycetota</taxon>
        <taxon>Actinomycetes</taxon>
        <taxon>Jiangellales</taxon>
        <taxon>Jiangellaceae</taxon>
        <taxon>Jiangella</taxon>
    </lineage>
</organism>
<dbReference type="EMBL" id="LT629791">
    <property type="protein sequence ID" value="SDU77008.1"/>
    <property type="molecule type" value="Genomic_DNA"/>
</dbReference>
<dbReference type="AlphaFoldDB" id="A0A1H2L8V1"/>
<protein>
    <submittedName>
        <fullName evidence="1">Uncharacterized protein</fullName>
    </submittedName>
</protein>
<evidence type="ECO:0000313" key="2">
    <source>
        <dbReference type="Proteomes" id="UP000182977"/>
    </source>
</evidence>
<accession>A0A1H2L8V1</accession>
<keyword evidence="2" id="KW-1185">Reference proteome</keyword>
<proteinExistence type="predicted"/>
<dbReference type="Proteomes" id="UP000182977">
    <property type="component" value="Chromosome I"/>
</dbReference>
<dbReference type="RefSeq" id="WP_046771889.1">
    <property type="nucleotide sequence ID" value="NZ_LBMC01000052.1"/>
</dbReference>
<dbReference type="STRING" id="419479.SAMN04488563_5388"/>
<evidence type="ECO:0000313" key="1">
    <source>
        <dbReference type="EMBL" id="SDU77008.1"/>
    </source>
</evidence>
<name>A0A1H2L8V1_9ACTN</name>
<sequence>MRFSEAFGITTGARDDWFDPHLTVDTKLFIDPLLMIRAGGQWAMAHDELVKHFVSCYRLVAKAASPTSVSARTAVRMLKFPEPAEFCLGYTASGTSGAGSSSGLARQMADGIAVAIAAGLKVPEHIEEIGILNEGIGADRISDAACNVLKQRFVKYTQTVARRHGIQLDQHMLRNARVDVTNGRWVKEKTLLPTNPVTNGPVLLVPERILNELPTLNADDWFDSDLNEDIRGQMNLKVGEHAAKARIVQYAQRYPQRVRQWARQQTSRPDLAGYNFEADPLGVVNWDKEPVEYAQQHPLGDMKEPANQADLSRLIDEMINKFRHFIEDQRGWSLLHNDDGTEKPEEAAQLAFLGMAQHYLRLFNVELDREVELGRGPVDFKVSSGSKIRLLIEVKKAHNGKFWNGLSIQLPSYLQSDDATEGWYVALRYRDNKNSIKRMKELPAMVRQCAQATGKNIRYAAIDARPKKSASKQDP</sequence>
<reference evidence="2" key="1">
    <citation type="submission" date="2016-10" db="EMBL/GenBank/DDBJ databases">
        <authorList>
            <person name="Varghese N."/>
            <person name="Submissions S."/>
        </authorList>
    </citation>
    <scope>NUCLEOTIDE SEQUENCE [LARGE SCALE GENOMIC DNA]</scope>
    <source>
        <strain evidence="2">DSM 45079</strain>
    </source>
</reference>
<gene>
    <name evidence="1" type="ORF">SAMN04488563_5388</name>
</gene>
<dbReference type="OrthoDB" id="6691177at2"/>